<gene>
    <name evidence="2" type="ORF">GCM10025751_17500</name>
</gene>
<organism evidence="2 3">
    <name type="scientific">Haladaptatus pallidirubidus</name>
    <dbReference type="NCBI Taxonomy" id="1008152"/>
    <lineage>
        <taxon>Archaea</taxon>
        <taxon>Methanobacteriati</taxon>
        <taxon>Methanobacteriota</taxon>
        <taxon>Stenosarchaea group</taxon>
        <taxon>Halobacteria</taxon>
        <taxon>Halobacteriales</taxon>
        <taxon>Haladaptataceae</taxon>
        <taxon>Haladaptatus</taxon>
    </lineage>
</organism>
<evidence type="ECO:0000313" key="2">
    <source>
        <dbReference type="EMBL" id="GAA5047232.1"/>
    </source>
</evidence>
<comment type="caution">
    <text evidence="2">The sequence shown here is derived from an EMBL/GenBank/DDBJ whole genome shotgun (WGS) entry which is preliminary data.</text>
</comment>
<sequence length="300" mass="32847">MDVNCEGCAGCCVDWRAIAPTASDHERRGPREPLDDTYNLVPLTREDVACFLDVGLADALTPRLWKDESDAETESSDTAGSSEKVKSSAKVDGVELAAIDGKPVFFVGIRKPPKLVAPFEADPSWLPTCAFLDPQTLQCRIHDEDVYPQECAEYPGHNLKLGQRTECERVENAFGGERLLDDEPPDELSGLLLGPQAIGQKIFVYPDPEELAGVVRRLLADELTDGDRARFVAAAVAGRPGTTGTNRETYETVLDEVRETDSWVGRSIIEWEAMAKNEESDPSVATRVEDERGAPPTSGW</sequence>
<dbReference type="EMBL" id="BAABKX010000001">
    <property type="protein sequence ID" value="GAA5047232.1"/>
    <property type="molecule type" value="Genomic_DNA"/>
</dbReference>
<protein>
    <recommendedName>
        <fullName evidence="4">YkgJ family cysteine cluster protein</fullName>
    </recommendedName>
</protein>
<dbReference type="InterPro" id="IPR055953">
    <property type="entry name" value="DUF7531"/>
</dbReference>
<dbReference type="Proteomes" id="UP001501729">
    <property type="component" value="Unassembled WGS sequence"/>
</dbReference>
<proteinExistence type="predicted"/>
<feature type="region of interest" description="Disordered" evidence="1">
    <location>
        <begin position="66"/>
        <end position="87"/>
    </location>
</feature>
<dbReference type="GeneID" id="68612342"/>
<dbReference type="RefSeq" id="WP_227776513.1">
    <property type="nucleotide sequence ID" value="NZ_BAABKX010000001.1"/>
</dbReference>
<evidence type="ECO:0000313" key="3">
    <source>
        <dbReference type="Proteomes" id="UP001501729"/>
    </source>
</evidence>
<keyword evidence="3" id="KW-1185">Reference proteome</keyword>
<reference evidence="2 3" key="1">
    <citation type="journal article" date="2019" name="Int. J. Syst. Evol. Microbiol.">
        <title>The Global Catalogue of Microorganisms (GCM) 10K type strain sequencing project: providing services to taxonomists for standard genome sequencing and annotation.</title>
        <authorList>
            <consortium name="The Broad Institute Genomics Platform"/>
            <consortium name="The Broad Institute Genome Sequencing Center for Infectious Disease"/>
            <person name="Wu L."/>
            <person name="Ma J."/>
        </authorList>
    </citation>
    <scope>NUCLEOTIDE SEQUENCE [LARGE SCALE GENOMIC DNA]</scope>
    <source>
        <strain evidence="2 3">JCM 17504</strain>
    </source>
</reference>
<evidence type="ECO:0008006" key="4">
    <source>
        <dbReference type="Google" id="ProtNLM"/>
    </source>
</evidence>
<name>A0AAV3UEZ2_9EURY</name>
<accession>A0AAV3UEZ2</accession>
<feature type="region of interest" description="Disordered" evidence="1">
    <location>
        <begin position="276"/>
        <end position="300"/>
    </location>
</feature>
<dbReference type="AlphaFoldDB" id="A0AAV3UEZ2"/>
<dbReference type="Pfam" id="PF24375">
    <property type="entry name" value="DUF7531"/>
    <property type="match status" value="1"/>
</dbReference>
<evidence type="ECO:0000256" key="1">
    <source>
        <dbReference type="SAM" id="MobiDB-lite"/>
    </source>
</evidence>